<dbReference type="InParanoid" id="A0A5C3PTN6"/>
<organism evidence="1 2">
    <name type="scientific">Polyporus arcularius HHB13444</name>
    <dbReference type="NCBI Taxonomy" id="1314778"/>
    <lineage>
        <taxon>Eukaryota</taxon>
        <taxon>Fungi</taxon>
        <taxon>Dikarya</taxon>
        <taxon>Basidiomycota</taxon>
        <taxon>Agaricomycotina</taxon>
        <taxon>Agaricomycetes</taxon>
        <taxon>Polyporales</taxon>
        <taxon>Polyporaceae</taxon>
        <taxon>Polyporus</taxon>
    </lineage>
</organism>
<accession>A0A5C3PTN6</accession>
<dbReference type="STRING" id="1314778.A0A5C3PTN6"/>
<reference evidence="1 2" key="1">
    <citation type="journal article" date="2019" name="Nat. Ecol. Evol.">
        <title>Megaphylogeny resolves global patterns of mushroom evolution.</title>
        <authorList>
            <person name="Varga T."/>
            <person name="Krizsan K."/>
            <person name="Foldi C."/>
            <person name="Dima B."/>
            <person name="Sanchez-Garcia M."/>
            <person name="Sanchez-Ramirez S."/>
            <person name="Szollosi G.J."/>
            <person name="Szarkandi J.G."/>
            <person name="Papp V."/>
            <person name="Albert L."/>
            <person name="Andreopoulos W."/>
            <person name="Angelini C."/>
            <person name="Antonin V."/>
            <person name="Barry K.W."/>
            <person name="Bougher N.L."/>
            <person name="Buchanan P."/>
            <person name="Buyck B."/>
            <person name="Bense V."/>
            <person name="Catcheside P."/>
            <person name="Chovatia M."/>
            <person name="Cooper J."/>
            <person name="Damon W."/>
            <person name="Desjardin D."/>
            <person name="Finy P."/>
            <person name="Geml J."/>
            <person name="Haridas S."/>
            <person name="Hughes K."/>
            <person name="Justo A."/>
            <person name="Karasinski D."/>
            <person name="Kautmanova I."/>
            <person name="Kiss B."/>
            <person name="Kocsube S."/>
            <person name="Kotiranta H."/>
            <person name="LaButti K.M."/>
            <person name="Lechner B.E."/>
            <person name="Liimatainen K."/>
            <person name="Lipzen A."/>
            <person name="Lukacs Z."/>
            <person name="Mihaltcheva S."/>
            <person name="Morgado L.N."/>
            <person name="Niskanen T."/>
            <person name="Noordeloos M.E."/>
            <person name="Ohm R.A."/>
            <person name="Ortiz-Santana B."/>
            <person name="Ovrebo C."/>
            <person name="Racz N."/>
            <person name="Riley R."/>
            <person name="Savchenko A."/>
            <person name="Shiryaev A."/>
            <person name="Soop K."/>
            <person name="Spirin V."/>
            <person name="Szebenyi C."/>
            <person name="Tomsovsky M."/>
            <person name="Tulloss R.E."/>
            <person name="Uehling J."/>
            <person name="Grigoriev I.V."/>
            <person name="Vagvolgyi C."/>
            <person name="Papp T."/>
            <person name="Martin F.M."/>
            <person name="Miettinen O."/>
            <person name="Hibbett D.S."/>
            <person name="Nagy L.G."/>
        </authorList>
    </citation>
    <scope>NUCLEOTIDE SEQUENCE [LARGE SCALE GENOMIC DNA]</scope>
    <source>
        <strain evidence="1 2">HHB13444</strain>
    </source>
</reference>
<gene>
    <name evidence="1" type="ORF">K466DRAFT_659619</name>
</gene>
<evidence type="ECO:0008006" key="3">
    <source>
        <dbReference type="Google" id="ProtNLM"/>
    </source>
</evidence>
<evidence type="ECO:0000313" key="2">
    <source>
        <dbReference type="Proteomes" id="UP000308197"/>
    </source>
</evidence>
<dbReference type="InterPro" id="IPR032675">
    <property type="entry name" value="LRR_dom_sf"/>
</dbReference>
<keyword evidence="2" id="KW-1185">Reference proteome</keyword>
<dbReference type="Proteomes" id="UP000308197">
    <property type="component" value="Unassembled WGS sequence"/>
</dbReference>
<dbReference type="AlphaFoldDB" id="A0A5C3PTN6"/>
<proteinExistence type="predicted"/>
<dbReference type="Gene3D" id="3.80.10.10">
    <property type="entry name" value="Ribonuclease Inhibitor"/>
    <property type="match status" value="1"/>
</dbReference>
<dbReference type="EMBL" id="ML211007">
    <property type="protein sequence ID" value="TFK91979.1"/>
    <property type="molecule type" value="Genomic_DNA"/>
</dbReference>
<sequence length="557" mass="62944">MMAASASPRTVGFRACHDALMCQDILEEIGRHLFTGQTSLGFWRGGGVARVCKAFNVAFDKMLWAHLPTILPLIWLLPWIKARNHQGRFYTLGRVPTPDEWSRFVHRASMVRKLDLSPFYLISFSVWNLLSHRTAGKPLLPGLRDLNWDVDQTDLMAHESALVASPCLGTLRLAFRREVIIRSGDDPTLAILQEVVRRSPAITRLTFEYLPRRPSSRNLRPISMLHRLSELRFPRGNNEVEYDLLRMLSAMEAISRLVIGVDLREDPFPDFCGFPALRHLHVINDPPAESIFKLFAMISSKGLVDVALNHNGFTDRQHSVPWSPRDLSAVCDSLAQRFSMLERLEINMPTRDVRSLDFVVSPLASLRSLKEMHIQLKETSSEDATISLSDALFAPFAGEWPQLTSFRLVLEKSSGCVSPRVLILLADSCPLLEELCIPRLDVTLATVGDADSFPTRGHPLRVLCVREAVVEDHEMCTRIVDGLFPEIDAVASSAPDPGTQGRRTRVGEDWWRLVRCALRTRQDSRKGVVRQVIHHFDDEIYYDDSHFDAVIAGVRVC</sequence>
<dbReference type="SUPFAM" id="SSF52047">
    <property type="entry name" value="RNI-like"/>
    <property type="match status" value="1"/>
</dbReference>
<protein>
    <recommendedName>
        <fullName evidence="3">F-box domain-containing protein</fullName>
    </recommendedName>
</protein>
<evidence type="ECO:0000313" key="1">
    <source>
        <dbReference type="EMBL" id="TFK91979.1"/>
    </source>
</evidence>
<name>A0A5C3PTN6_9APHY</name>